<comment type="caution">
    <text evidence="3">The sequence shown here is derived from an EMBL/GenBank/DDBJ whole genome shotgun (WGS) entry which is preliminary data.</text>
</comment>
<dbReference type="Proteomes" id="UP001472677">
    <property type="component" value="Unassembled WGS sequence"/>
</dbReference>
<feature type="compositionally biased region" description="Polar residues" evidence="1">
    <location>
        <begin position="21"/>
        <end position="34"/>
    </location>
</feature>
<sequence>MGLGILANSQTSSEEEKETMVRSSSRSPTMSLGQSVARVRVTSPSLRRKSVSSCIGNDQEVKFLGKKSEDTNFTIDDEAAETEYGGGNKVMVVVDSTLEAKGALDWALSHTIQTEDTIVLLHVTKLRKRESSKRKRNPRADDQLNSMKNMCQKRKPGVRIEVTKVEGKEKGAVIVEAAKQLKVSLLVLGQRKKSIIWRLMRRLVAKRGGGGGGGVVDYCIQNASCMTIAVRRKSNQLGGYLITTKRHKKFWLLA</sequence>
<feature type="domain" description="UspA" evidence="2">
    <location>
        <begin position="89"/>
        <end position="231"/>
    </location>
</feature>
<evidence type="ECO:0000259" key="2">
    <source>
        <dbReference type="Pfam" id="PF00582"/>
    </source>
</evidence>
<dbReference type="EMBL" id="JBBPBM010001342">
    <property type="protein sequence ID" value="KAK8484885.1"/>
    <property type="molecule type" value="Genomic_DNA"/>
</dbReference>
<reference evidence="3 4" key="1">
    <citation type="journal article" date="2024" name="G3 (Bethesda)">
        <title>Genome assembly of Hibiscus sabdariffa L. provides insights into metabolisms of medicinal natural products.</title>
        <authorList>
            <person name="Kim T."/>
        </authorList>
    </citation>
    <scope>NUCLEOTIDE SEQUENCE [LARGE SCALE GENOMIC DNA]</scope>
    <source>
        <strain evidence="3">TK-2024</strain>
        <tissue evidence="3">Old leaves</tissue>
    </source>
</reference>
<name>A0ABR1ZVZ2_9ROSI</name>
<gene>
    <name evidence="3" type="ORF">V6N12_009609</name>
</gene>
<accession>A0ABR1ZVZ2</accession>
<dbReference type="CDD" id="cd23659">
    <property type="entry name" value="USP_At3g01520-like"/>
    <property type="match status" value="1"/>
</dbReference>
<dbReference type="InterPro" id="IPR006016">
    <property type="entry name" value="UspA"/>
</dbReference>
<dbReference type="Gene3D" id="3.40.50.620">
    <property type="entry name" value="HUPs"/>
    <property type="match status" value="1"/>
</dbReference>
<feature type="region of interest" description="Disordered" evidence="1">
    <location>
        <begin position="1"/>
        <end position="43"/>
    </location>
</feature>
<evidence type="ECO:0000313" key="4">
    <source>
        <dbReference type="Proteomes" id="UP001472677"/>
    </source>
</evidence>
<dbReference type="InterPro" id="IPR014729">
    <property type="entry name" value="Rossmann-like_a/b/a_fold"/>
</dbReference>
<dbReference type="PANTHER" id="PTHR47000:SF3">
    <property type="entry name" value="ADENINE NUCLEOTIDE ALPHA HYDROLASES-LIKE SUPERFAMILY PROTEIN"/>
    <property type="match status" value="1"/>
</dbReference>
<keyword evidence="4" id="KW-1185">Reference proteome</keyword>
<dbReference type="Pfam" id="PF00582">
    <property type="entry name" value="Usp"/>
    <property type="match status" value="1"/>
</dbReference>
<dbReference type="SUPFAM" id="SSF52402">
    <property type="entry name" value="Adenine nucleotide alpha hydrolases-like"/>
    <property type="match status" value="1"/>
</dbReference>
<protein>
    <recommendedName>
        <fullName evidence="2">UspA domain-containing protein</fullName>
    </recommendedName>
</protein>
<organism evidence="3 4">
    <name type="scientific">Hibiscus sabdariffa</name>
    <name type="common">roselle</name>
    <dbReference type="NCBI Taxonomy" id="183260"/>
    <lineage>
        <taxon>Eukaryota</taxon>
        <taxon>Viridiplantae</taxon>
        <taxon>Streptophyta</taxon>
        <taxon>Embryophyta</taxon>
        <taxon>Tracheophyta</taxon>
        <taxon>Spermatophyta</taxon>
        <taxon>Magnoliopsida</taxon>
        <taxon>eudicotyledons</taxon>
        <taxon>Gunneridae</taxon>
        <taxon>Pentapetalae</taxon>
        <taxon>rosids</taxon>
        <taxon>malvids</taxon>
        <taxon>Malvales</taxon>
        <taxon>Malvaceae</taxon>
        <taxon>Malvoideae</taxon>
        <taxon>Hibiscus</taxon>
    </lineage>
</organism>
<evidence type="ECO:0000256" key="1">
    <source>
        <dbReference type="SAM" id="MobiDB-lite"/>
    </source>
</evidence>
<dbReference type="PANTHER" id="PTHR47000">
    <property type="entry name" value="ADENINE NUCLEOTIDE ALPHA HYDROLASES-LIKE SUPERFAMILY PROTEIN"/>
    <property type="match status" value="1"/>
</dbReference>
<proteinExistence type="predicted"/>
<evidence type="ECO:0000313" key="3">
    <source>
        <dbReference type="EMBL" id="KAK8484885.1"/>
    </source>
</evidence>